<evidence type="ECO:0000256" key="3">
    <source>
        <dbReference type="ARBA" id="ARBA00023315"/>
    </source>
</evidence>
<accession>A0A0D2WNB6</accession>
<evidence type="ECO:0000256" key="4">
    <source>
        <dbReference type="SAM" id="MobiDB-lite"/>
    </source>
</evidence>
<keyword evidence="5" id="KW-0812">Transmembrane</keyword>
<dbReference type="OMA" id="HRSTVDW"/>
<keyword evidence="5" id="KW-0472">Membrane</keyword>
<reference evidence="8" key="1">
    <citation type="submission" date="2011-02" db="EMBL/GenBank/DDBJ databases">
        <title>The Genome Sequence of Capsaspora owczarzaki ATCC 30864.</title>
        <authorList>
            <person name="Russ C."/>
            <person name="Cuomo C."/>
            <person name="Burger G."/>
            <person name="Gray M.W."/>
            <person name="Holland P.W.H."/>
            <person name="King N."/>
            <person name="Lang F.B.F."/>
            <person name="Roger A.J."/>
            <person name="Ruiz-Trillo I."/>
            <person name="Young S.K."/>
            <person name="Zeng Q."/>
            <person name="Gargeya S."/>
            <person name="Alvarado L."/>
            <person name="Berlin A."/>
            <person name="Chapman S.B."/>
            <person name="Chen Z."/>
            <person name="Freedman E."/>
            <person name="Gellesch M."/>
            <person name="Goldberg J."/>
            <person name="Griggs A."/>
            <person name="Gujja S."/>
            <person name="Heilman E."/>
            <person name="Heiman D."/>
            <person name="Howarth C."/>
            <person name="Mehta T."/>
            <person name="Neiman D."/>
            <person name="Pearson M."/>
            <person name="Roberts A."/>
            <person name="Saif S."/>
            <person name="Shea T."/>
            <person name="Shenoy N."/>
            <person name="Sisk P."/>
            <person name="Stolte C."/>
            <person name="Sykes S."/>
            <person name="White J."/>
            <person name="Yandava C."/>
            <person name="Haas B."/>
            <person name="Nusbaum C."/>
            <person name="Birren B."/>
        </authorList>
    </citation>
    <scope>NUCLEOTIDE SEQUENCE</scope>
    <source>
        <strain evidence="8">ATCC 30864</strain>
    </source>
</reference>
<dbReference type="FunCoup" id="A0A0D2WNB6">
    <property type="interactions" value="274"/>
</dbReference>
<dbReference type="Proteomes" id="UP000008743">
    <property type="component" value="Unassembled WGS sequence"/>
</dbReference>
<evidence type="ECO:0000313" key="8">
    <source>
        <dbReference type="Proteomes" id="UP000008743"/>
    </source>
</evidence>
<dbReference type="PhylomeDB" id="A0A0D2WNB6"/>
<organism evidence="7 8">
    <name type="scientific">Capsaspora owczarzaki (strain ATCC 30864)</name>
    <dbReference type="NCBI Taxonomy" id="595528"/>
    <lineage>
        <taxon>Eukaryota</taxon>
        <taxon>Filasterea</taxon>
        <taxon>Capsaspora</taxon>
    </lineage>
</organism>
<keyword evidence="8" id="KW-1185">Reference proteome</keyword>
<dbReference type="GO" id="GO:0005783">
    <property type="term" value="C:endoplasmic reticulum"/>
    <property type="evidence" value="ECO:0007669"/>
    <property type="project" value="TreeGrafter"/>
</dbReference>
<dbReference type="InterPro" id="IPR032098">
    <property type="entry name" value="Acyltransf_C"/>
</dbReference>
<dbReference type="GO" id="GO:0036149">
    <property type="term" value="P:phosphatidylinositol acyl-chain remodeling"/>
    <property type="evidence" value="ECO:0007669"/>
    <property type="project" value="TreeGrafter"/>
</dbReference>
<dbReference type="EMBL" id="KE346363">
    <property type="protein sequence ID" value="KJE91863.1"/>
    <property type="molecule type" value="Genomic_DNA"/>
</dbReference>
<dbReference type="PANTHER" id="PTHR10983">
    <property type="entry name" value="1-ACYLGLYCEROL-3-PHOSPHATE ACYLTRANSFERASE-RELATED"/>
    <property type="match status" value="1"/>
</dbReference>
<name>A0A0D2WNB6_CAPO3</name>
<evidence type="ECO:0000256" key="5">
    <source>
        <dbReference type="SAM" id="Phobius"/>
    </source>
</evidence>
<dbReference type="eggNOG" id="KOG1505">
    <property type="taxonomic scope" value="Eukaryota"/>
</dbReference>
<feature type="domain" description="Phospholipid/glycerol acyltransferase" evidence="6">
    <location>
        <begin position="137"/>
        <end position="259"/>
    </location>
</feature>
<dbReference type="InParanoid" id="A0A0D2WNB6"/>
<feature type="transmembrane region" description="Helical" evidence="5">
    <location>
        <begin position="107"/>
        <end position="127"/>
    </location>
</feature>
<dbReference type="Pfam" id="PF01553">
    <property type="entry name" value="Acyltransferase"/>
    <property type="match status" value="1"/>
</dbReference>
<dbReference type="SUPFAM" id="SSF69593">
    <property type="entry name" value="Glycerol-3-phosphate (1)-acyltransferase"/>
    <property type="match status" value="1"/>
</dbReference>
<evidence type="ECO:0000256" key="1">
    <source>
        <dbReference type="ARBA" id="ARBA00008655"/>
    </source>
</evidence>
<gene>
    <name evidence="7" type="ORF">CAOG_002932</name>
</gene>
<keyword evidence="3 7" id="KW-0012">Acyltransferase</keyword>
<dbReference type="OrthoDB" id="186786at2759"/>
<keyword evidence="2 7" id="KW-0808">Transferase</keyword>
<dbReference type="InterPro" id="IPR002123">
    <property type="entry name" value="Plipid/glycerol_acylTrfase"/>
</dbReference>
<dbReference type="STRING" id="595528.A0A0D2WNB6"/>
<comment type="similarity">
    <text evidence="1">Belongs to the 1-acyl-sn-glycerol-3-phosphate acyltransferase family.</text>
</comment>
<evidence type="ECO:0000259" key="6">
    <source>
        <dbReference type="SMART" id="SM00563"/>
    </source>
</evidence>
<evidence type="ECO:0000313" key="7">
    <source>
        <dbReference type="EMBL" id="KJE91863.1"/>
    </source>
</evidence>
<feature type="transmembrane region" description="Helical" evidence="5">
    <location>
        <begin position="68"/>
        <end position="87"/>
    </location>
</feature>
<dbReference type="CDD" id="cd07990">
    <property type="entry name" value="LPLAT_LCLAT1-like"/>
    <property type="match status" value="1"/>
</dbReference>
<dbReference type="SMART" id="SM00563">
    <property type="entry name" value="PlsC"/>
    <property type="match status" value="1"/>
</dbReference>
<dbReference type="PANTHER" id="PTHR10983:SF16">
    <property type="entry name" value="LYSOCARDIOLIPIN ACYLTRANSFERASE 1"/>
    <property type="match status" value="1"/>
</dbReference>
<evidence type="ECO:0000256" key="2">
    <source>
        <dbReference type="ARBA" id="ARBA00022679"/>
    </source>
</evidence>
<sequence>MRTSREAPPTGAEASTNPLSSSSLSIADLETHFREHTGVQEALGHVTETRRLNAAPPTPLQRLRGATFMLMLILSMAYCYIYVMLFFPLLYISPRWYHRCVSLLQKVWFQMPILLFEYVFGIKYSIYGDQIRDHEKMIMTPNHRTRLDWMFLWPVLLRQGSLENERILLKAPLKHIPLAGPAMQMFNFVFLDRRWDKDEAYLTDMLRHFLRQQLKYQILIFPEGTDLERSTALRSHHFAQKQSLPHYHCVMHPRVKGFTHMVRTLGSDLEAIYDMTIAYDPIVPRSEFAVLHGTMPSQTHVHIKRYPMSELPPTDDEGRVGEWCAKVWAEKEQRLKEFYSKPVGARSFGTPVPTDEARALRWHIGSAIFFAVDFAIHMYISWLYPWTVVVMFLCYVLGSVLEVKTGGLERLELRLYPIEADKKSK</sequence>
<protein>
    <submittedName>
        <fullName evidence="7">Lysocardiolipin acyltransferase</fullName>
    </submittedName>
</protein>
<dbReference type="GO" id="GO:0016746">
    <property type="term" value="F:acyltransferase activity"/>
    <property type="evidence" value="ECO:0007669"/>
    <property type="project" value="UniProtKB-KW"/>
</dbReference>
<dbReference type="AlphaFoldDB" id="A0A0D2WNB6"/>
<feature type="region of interest" description="Disordered" evidence="4">
    <location>
        <begin position="1"/>
        <end position="21"/>
    </location>
</feature>
<proteinExistence type="inferred from homology"/>
<keyword evidence="5" id="KW-1133">Transmembrane helix</keyword>
<dbReference type="RefSeq" id="XP_004363771.1">
    <property type="nucleotide sequence ID" value="XM_004363714.2"/>
</dbReference>
<feature type="transmembrane region" description="Helical" evidence="5">
    <location>
        <begin position="386"/>
        <end position="403"/>
    </location>
</feature>
<dbReference type="Pfam" id="PF16076">
    <property type="entry name" value="Acyltransf_C"/>
    <property type="match status" value="1"/>
</dbReference>